<evidence type="ECO:0000313" key="2">
    <source>
        <dbReference type="EMBL" id="SMF94781.1"/>
    </source>
</evidence>
<proteinExistence type="predicted"/>
<reference evidence="2 3" key="1">
    <citation type="submission" date="2016-12" db="EMBL/GenBank/DDBJ databases">
        <authorList>
            <person name="Song W.-J."/>
            <person name="Kurnit D.M."/>
        </authorList>
    </citation>
    <scope>NUCLEOTIDE SEQUENCE [LARGE SCALE GENOMIC DNA]</scope>
    <source>
        <strain evidence="2 3">175</strain>
    </source>
</reference>
<dbReference type="Pfam" id="PF14357">
    <property type="entry name" value="DUF4404"/>
    <property type="match status" value="1"/>
</dbReference>
<dbReference type="EMBL" id="FXAM01000001">
    <property type="protein sequence ID" value="SMF94781.1"/>
    <property type="molecule type" value="Genomic_DNA"/>
</dbReference>
<keyword evidence="1" id="KW-0175">Coiled coil</keyword>
<dbReference type="RefSeq" id="WP_085212458.1">
    <property type="nucleotide sequence ID" value="NZ_FXAM01000001.1"/>
</dbReference>
<organism evidence="2 3">
    <name type="scientific">Methylomagnum ishizawai</name>
    <dbReference type="NCBI Taxonomy" id="1760988"/>
    <lineage>
        <taxon>Bacteria</taxon>
        <taxon>Pseudomonadati</taxon>
        <taxon>Pseudomonadota</taxon>
        <taxon>Gammaproteobacteria</taxon>
        <taxon>Methylococcales</taxon>
        <taxon>Methylococcaceae</taxon>
        <taxon>Methylomagnum</taxon>
    </lineage>
</organism>
<protein>
    <submittedName>
        <fullName evidence="2">Uncharacterized protein</fullName>
    </submittedName>
</protein>
<accession>A0A1Y6CWN6</accession>
<evidence type="ECO:0000313" key="3">
    <source>
        <dbReference type="Proteomes" id="UP000192923"/>
    </source>
</evidence>
<evidence type="ECO:0000256" key="1">
    <source>
        <dbReference type="SAM" id="Coils"/>
    </source>
</evidence>
<dbReference type="Proteomes" id="UP000192923">
    <property type="component" value="Unassembled WGS sequence"/>
</dbReference>
<dbReference type="STRING" id="1760988.SAMN02949497_2114"/>
<dbReference type="InterPro" id="IPR025516">
    <property type="entry name" value="DUF4404"/>
</dbReference>
<dbReference type="AlphaFoldDB" id="A0A1Y6CWN6"/>
<name>A0A1Y6CWN6_9GAMM</name>
<sequence length="87" mass="9876">MAEKEVSEALFHLRGEIERLDEDNIELKSKLEDLLDDLEDKLEAAEDDQQLHLVEDMKEAVSQFEVEHPTLTGILNNLMVALGNMGI</sequence>
<dbReference type="OrthoDB" id="4335607at2"/>
<keyword evidence="3" id="KW-1185">Reference proteome</keyword>
<feature type="coiled-coil region" evidence="1">
    <location>
        <begin position="17"/>
        <end position="55"/>
    </location>
</feature>
<gene>
    <name evidence="2" type="ORF">SAMN02949497_2114</name>
</gene>